<dbReference type="Pfam" id="PF04091">
    <property type="entry name" value="Sec15_C"/>
    <property type="match status" value="1"/>
</dbReference>
<reference evidence="12 13" key="1">
    <citation type="submission" date="2024-10" db="EMBL/GenBank/DDBJ databases">
        <authorList>
            <person name="Kim D."/>
        </authorList>
    </citation>
    <scope>NUCLEOTIDE SEQUENCE [LARGE SCALE GENOMIC DNA]</scope>
    <source>
        <strain evidence="12">BH-2024</strain>
    </source>
</reference>
<dbReference type="FunFam" id="1.20.58.670:FF:000002">
    <property type="entry name" value="Exocyst complex component"/>
    <property type="match status" value="1"/>
</dbReference>
<dbReference type="GO" id="GO:0090522">
    <property type="term" value="P:vesicle tethering involved in exocytosis"/>
    <property type="evidence" value="ECO:0007669"/>
    <property type="project" value="UniProtKB-ARBA"/>
</dbReference>
<accession>A0ABD2M0C3</accession>
<evidence type="ECO:0000259" key="10">
    <source>
        <dbReference type="Pfam" id="PF04091"/>
    </source>
</evidence>
<evidence type="ECO:0000256" key="2">
    <source>
        <dbReference type="ARBA" id="ARBA00004370"/>
    </source>
</evidence>
<evidence type="ECO:0000256" key="1">
    <source>
        <dbReference type="ARBA" id="ARBA00002660"/>
    </source>
</evidence>
<gene>
    <name evidence="12" type="ORF">niasHT_005029</name>
</gene>
<feature type="domain" description="RIC1 C-terminal alpha solenoid region" evidence="11">
    <location>
        <begin position="847"/>
        <end position="1010"/>
    </location>
</feature>
<keyword evidence="13" id="KW-1185">Reference proteome</keyword>
<dbReference type="SUPFAM" id="SSF50978">
    <property type="entry name" value="WD40 repeat-like"/>
    <property type="match status" value="1"/>
</dbReference>
<organism evidence="12 13">
    <name type="scientific">Heterodera trifolii</name>
    <dbReference type="NCBI Taxonomy" id="157864"/>
    <lineage>
        <taxon>Eukaryota</taxon>
        <taxon>Metazoa</taxon>
        <taxon>Ecdysozoa</taxon>
        <taxon>Nematoda</taxon>
        <taxon>Chromadorea</taxon>
        <taxon>Rhabditida</taxon>
        <taxon>Tylenchina</taxon>
        <taxon>Tylenchomorpha</taxon>
        <taxon>Tylenchoidea</taxon>
        <taxon>Heteroderidae</taxon>
        <taxon>Heteroderinae</taxon>
        <taxon>Heterodera</taxon>
    </lineage>
</organism>
<evidence type="ECO:0000256" key="5">
    <source>
        <dbReference type="ARBA" id="ARBA00022448"/>
    </source>
</evidence>
<dbReference type="InterPro" id="IPR046361">
    <property type="entry name" value="EXOC6/Sec15_C"/>
</dbReference>
<dbReference type="PANTHER" id="PTHR22746:SF10">
    <property type="entry name" value="GUANINE NUCLEOTIDE EXCHANGE FACTOR SUBUNIT RIC1"/>
    <property type="match status" value="1"/>
</dbReference>
<dbReference type="Gene3D" id="1.20.58.670">
    <property type="entry name" value="Dsl1p vesicle tethering complex, Tip20p subunit, domain D"/>
    <property type="match status" value="1"/>
</dbReference>
<name>A0ABD2M0C3_9BILA</name>
<evidence type="ECO:0000256" key="8">
    <source>
        <dbReference type="ARBA" id="ARBA00029879"/>
    </source>
</evidence>
<dbReference type="PANTHER" id="PTHR22746">
    <property type="entry name" value="RAB6A-GEF COMPLEX PARTNER PROTEIN 1"/>
    <property type="match status" value="1"/>
</dbReference>
<comment type="similarity">
    <text evidence="3">Belongs to the SEC15 family.</text>
</comment>
<comment type="caution">
    <text evidence="12">The sequence shown here is derived from an EMBL/GenBank/DDBJ whole genome shotgun (WGS) entry which is preliminary data.</text>
</comment>
<evidence type="ECO:0000256" key="9">
    <source>
        <dbReference type="ARBA" id="ARBA00082980"/>
    </source>
</evidence>
<dbReference type="GO" id="GO:0016020">
    <property type="term" value="C:membrane"/>
    <property type="evidence" value="ECO:0007669"/>
    <property type="project" value="UniProtKB-SubCell"/>
</dbReference>
<evidence type="ECO:0000256" key="3">
    <source>
        <dbReference type="ARBA" id="ARBA00007944"/>
    </source>
</evidence>
<comment type="function">
    <text evidence="1">Component of the exocyst complex involved in the docking of exocytic vesicles with fusion sites on the plasma membrane.</text>
</comment>
<dbReference type="Proteomes" id="UP001620626">
    <property type="component" value="Unassembled WGS sequence"/>
</dbReference>
<dbReference type="InterPro" id="IPR042044">
    <property type="entry name" value="EXOC6PINT-1/Sec15/Tip20_C_dom2"/>
</dbReference>
<dbReference type="Pfam" id="PF07064">
    <property type="entry name" value="RIC1"/>
    <property type="match status" value="1"/>
</dbReference>
<dbReference type="EMBL" id="JBICBT010000203">
    <property type="protein sequence ID" value="KAL3120953.1"/>
    <property type="molecule type" value="Genomic_DNA"/>
</dbReference>
<feature type="domain" description="Exocyst complex subunit EXOC6/Sec15 C-terminal" evidence="10">
    <location>
        <begin position="1031"/>
        <end position="1208"/>
    </location>
</feature>
<keyword evidence="7" id="KW-0472">Membrane</keyword>
<dbReference type="InterPro" id="IPR036322">
    <property type="entry name" value="WD40_repeat_dom_sf"/>
</dbReference>
<dbReference type="Pfam" id="PF25440">
    <property type="entry name" value="Beta-prop_RIC1_2nd"/>
    <property type="match status" value="1"/>
</dbReference>
<comment type="subcellular location">
    <subcellularLocation>
        <location evidence="2">Membrane</location>
    </subcellularLocation>
</comment>
<evidence type="ECO:0000313" key="12">
    <source>
        <dbReference type="EMBL" id="KAL3120953.1"/>
    </source>
</evidence>
<evidence type="ECO:0000256" key="4">
    <source>
        <dbReference type="ARBA" id="ARBA00017511"/>
    </source>
</evidence>
<evidence type="ECO:0000259" key="11">
    <source>
        <dbReference type="Pfam" id="PF07064"/>
    </source>
</evidence>
<evidence type="ECO:0000256" key="7">
    <source>
        <dbReference type="ARBA" id="ARBA00023136"/>
    </source>
</evidence>
<dbReference type="InterPro" id="IPR040096">
    <property type="entry name" value="Ric1"/>
</dbReference>
<sequence length="1246" mass="139655">MFLPDSCDILFAFPCSASVNYVVANREKTIVAVVSDENLCFYLADTKLLACSYQRDEENLREQNFFVKAFWKPDSSSICVMSKDCLNIFSVDIISNCPTFILHDPPMANSSFSRESSEFYLSQKRPKMNVSLSVVAHLEAEPTCILSFKDEFIVCLMDGWLHRMSWTGVVLPNLSFNVRSICATSNHLSKKSDRLFGSNSLFVLDIAPFLGGICVVLNDGRGALFSSPSPNFQPDSISALWAAEIKDACCCATNFKYRLIYFGTKSGDVVLYSRDDINKTLVQLSVIRLTLKNGTEFLGRLSTVRQIRSIRPHGSAFAVIWDAVDEISIPQNGTESNGVEDSRSLTLNPSNETPPALALFSPFGAQWWCSLEDNSASLSSFHYTTLDWAFEGFQLWMGTTDGLQLINILQSAENAHSRHVVMFGSDRLYLSPSVSADQMTACNAPHFIWKVLRPPHNYLSANGPITLIATDVNCNRLLAIAASHGFCIYNFKFSKWRMFRKESQEQSLLLNGGLAIYENYIICSASNSEFPDGEKERIYVFHAEKQLDLDEANSIQTNRILQMALNRSHLLTFDVNSLIAIYSLSLSLENDQSADSLSLECLAEIRIAEFLPHPNCLVSMDLTKLNFYSDAVPFCDDLDSLLVNISGHLLLLSPMQYQQPNEDGHSGKTQGENNENSAEFQLHPPTLIASFVEHFWAALPSDQHKNTKNDGRIAFLEDALWINAGCKNSKVWLPLSTDQNLCTSTDPEQIRRLSRQSSRSFISRRIMLPIDLGIYPLCVNDDYLACGASCVSSLPKSSSAKLSDNISLVTDDGSSSLSSFVGVVKNVDFLSRLSVHTLVRVSEVFIHKLLKQLLKRNLGAFAFDLATACRSLPYFGHILELLLHDLLDEESTSSEPIPDPLLPTAVAFLREFPAEYLRTIVFCARKTEPAFWSLLFSVSHHPRQLFQMCLKEGQLDTATSCLMILHSMENFKESSKLSFRLLEEALTKSKWTVAQDIICFMHKISHAVDQEIGVSSEDSLLEGGGQKDHYSRSKVEKLIDEAFREKIQLFLDNSHYDWELEQSSGVASEFITGLITFLNTTFVSFANLPPVLARHVRMQTCKFLADRMSSMLLSSEHRSVSIGALEQFSLDVMQCELFTAQRPVPGFEDNALAITFAHLRQLLDLVMGPDWTTFFAERDEGNSHRKGRSSGTKYARVKASSAAALLEKVIEFEKKNSGFFTNGRAESRDKQKLCETILRKLRSFTD</sequence>
<evidence type="ECO:0000313" key="13">
    <source>
        <dbReference type="Proteomes" id="UP001620626"/>
    </source>
</evidence>
<dbReference type="InterPro" id="IPR009771">
    <property type="entry name" value="RIC1_C"/>
</dbReference>
<evidence type="ECO:0000256" key="6">
    <source>
        <dbReference type="ARBA" id="ARBA00022483"/>
    </source>
</evidence>
<protein>
    <recommendedName>
        <fullName evidence="4">Exocyst complex component 6</fullName>
    </recommendedName>
    <alternativeName>
        <fullName evidence="9">Exocyst complex component Sec15</fullName>
    </alternativeName>
    <alternativeName>
        <fullName evidence="8">Protein RIC1 homolog</fullName>
    </alternativeName>
</protein>
<keyword evidence="6" id="KW-0268">Exocytosis</keyword>
<proteinExistence type="inferred from homology"/>
<dbReference type="AlphaFoldDB" id="A0ABD2M0C3"/>
<keyword evidence="5" id="KW-0813">Transport</keyword>